<evidence type="ECO:0000259" key="1">
    <source>
        <dbReference type="PROSITE" id="PS50263"/>
    </source>
</evidence>
<reference evidence="3" key="1">
    <citation type="submission" date="2018-02" db="EMBL/GenBank/DDBJ databases">
        <authorList>
            <person name="Clavel T."/>
            <person name="Strowig T."/>
        </authorList>
    </citation>
    <scope>NUCLEOTIDE SEQUENCE [LARGE SCALE GENOMIC DNA]</scope>
    <source>
        <strain evidence="3">DSM 103720</strain>
    </source>
</reference>
<dbReference type="Gene3D" id="3.60.110.10">
    <property type="entry name" value="Carbon-nitrogen hydrolase"/>
    <property type="match status" value="1"/>
</dbReference>
<sequence length="266" mass="30212">MLKICVIPLDIAYADVENNLISTAHQLNQVEPDTDIVVLPELFTTAFVPDAKAVAATAEPNDGRTVEALKRWAQYFGFAIAGSFLATDGQGNYFNRAFFVEPIGDITFIDKRHLFPLSNEHTVYTAAEGEPQAIRFRSWNIRMIVCFDLRFPVWTRNNPDDLYDLLLVPSNWPVARVKPYKLLLAARAVENQIYTVGANRTGSDKFGDYPAGMTSVFDCLGEEIRETRRNGHIYALLDKDHLKESRERFPFYKAADRFTIDPKPSR</sequence>
<dbReference type="Proteomes" id="UP000244905">
    <property type="component" value="Unassembled WGS sequence"/>
</dbReference>
<dbReference type="Pfam" id="PF00795">
    <property type="entry name" value="CN_hydrolase"/>
    <property type="match status" value="1"/>
</dbReference>
<dbReference type="GO" id="GO:0050152">
    <property type="term" value="F:omega-amidase activity"/>
    <property type="evidence" value="ECO:0007669"/>
    <property type="project" value="TreeGrafter"/>
</dbReference>
<name>A0A2V1IL18_9BACT</name>
<dbReference type="InterPro" id="IPR036526">
    <property type="entry name" value="C-N_Hydrolase_sf"/>
</dbReference>
<dbReference type="InterPro" id="IPR003010">
    <property type="entry name" value="C-N_Hydrolase"/>
</dbReference>
<dbReference type="PROSITE" id="PS50263">
    <property type="entry name" value="CN_HYDROLASE"/>
    <property type="match status" value="1"/>
</dbReference>
<organism evidence="2 3">
    <name type="scientific">Duncaniella muris</name>
    <dbReference type="NCBI Taxonomy" id="2094150"/>
    <lineage>
        <taxon>Bacteria</taxon>
        <taxon>Pseudomonadati</taxon>
        <taxon>Bacteroidota</taxon>
        <taxon>Bacteroidia</taxon>
        <taxon>Bacteroidales</taxon>
        <taxon>Muribaculaceae</taxon>
        <taxon>Duncaniella</taxon>
    </lineage>
</organism>
<dbReference type="RefSeq" id="WP_107033072.1">
    <property type="nucleotide sequence ID" value="NZ_CAJSYL010000029.1"/>
</dbReference>
<dbReference type="AlphaFoldDB" id="A0A2V1IL18"/>
<dbReference type="PANTHER" id="PTHR47799">
    <property type="entry name" value="OMEGA-AMIDASE YAFV"/>
    <property type="match status" value="1"/>
</dbReference>
<gene>
    <name evidence="2" type="ORF">C5O23_11450</name>
</gene>
<evidence type="ECO:0000313" key="3">
    <source>
        <dbReference type="Proteomes" id="UP000244905"/>
    </source>
</evidence>
<feature type="domain" description="CN hydrolase" evidence="1">
    <location>
        <begin position="2"/>
        <end position="239"/>
    </location>
</feature>
<protein>
    <submittedName>
        <fullName evidence="2">Nitrilase family protein</fullName>
    </submittedName>
</protein>
<dbReference type="InterPro" id="IPR052737">
    <property type="entry name" value="Omega-amidase_YafV"/>
</dbReference>
<accession>A0A2V1IL18</accession>
<dbReference type="SUPFAM" id="SSF56317">
    <property type="entry name" value="Carbon-nitrogen hydrolase"/>
    <property type="match status" value="1"/>
</dbReference>
<keyword evidence="3" id="KW-1185">Reference proteome</keyword>
<dbReference type="GO" id="GO:0106008">
    <property type="term" value="F:2-oxoglutaramate amidase activity"/>
    <property type="evidence" value="ECO:0007669"/>
    <property type="project" value="TreeGrafter"/>
</dbReference>
<dbReference type="PANTHER" id="PTHR47799:SF1">
    <property type="entry name" value="OMEGA-AMIDASE YAFV"/>
    <property type="match status" value="1"/>
</dbReference>
<evidence type="ECO:0000313" key="2">
    <source>
        <dbReference type="EMBL" id="PWB00920.1"/>
    </source>
</evidence>
<comment type="caution">
    <text evidence="2">The sequence shown here is derived from an EMBL/GenBank/DDBJ whole genome shotgun (WGS) entry which is preliminary data.</text>
</comment>
<proteinExistence type="predicted"/>
<dbReference type="EMBL" id="PUEC01000029">
    <property type="protein sequence ID" value="PWB00920.1"/>
    <property type="molecule type" value="Genomic_DNA"/>
</dbReference>
<dbReference type="GeneID" id="82526946"/>